<organism evidence="1 2">
    <name type="scientific">Streptomyces somaliensis (strain ATCC 33201 / DSM 40738 / JCM 12659 / KCTC 9044 / NCTC 11332 / NRRL B-12077 / IP 733)</name>
    <dbReference type="NCBI Taxonomy" id="1134445"/>
    <lineage>
        <taxon>Bacteria</taxon>
        <taxon>Bacillati</taxon>
        <taxon>Actinomycetota</taxon>
        <taxon>Actinomycetes</taxon>
        <taxon>Kitasatosporales</taxon>
        <taxon>Streptomycetaceae</taxon>
        <taxon>Streptomyces</taxon>
    </lineage>
</organism>
<accession>A0AA44DDY2</accession>
<dbReference type="RefSeq" id="WP_168438707.1">
    <property type="nucleotide sequence ID" value="NZ_JAAXOU010000082.1"/>
</dbReference>
<dbReference type="AlphaFoldDB" id="A0AA44DDY2"/>
<keyword evidence="2" id="KW-1185">Reference proteome</keyword>
<reference evidence="1 2" key="1">
    <citation type="submission" date="2020-04" db="EMBL/GenBank/DDBJ databases">
        <title>MicrobeNet Type strains.</title>
        <authorList>
            <person name="Nicholson A.C."/>
        </authorList>
    </citation>
    <scope>NUCLEOTIDE SEQUENCE [LARGE SCALE GENOMIC DNA]</scope>
    <source>
        <strain evidence="1 2">DSM 40738</strain>
    </source>
</reference>
<dbReference type="Proteomes" id="UP000570003">
    <property type="component" value="Unassembled WGS sequence"/>
</dbReference>
<comment type="caution">
    <text evidence="1">The sequence shown here is derived from an EMBL/GenBank/DDBJ whole genome shotgun (WGS) entry which is preliminary data.</text>
</comment>
<evidence type="ECO:0000313" key="1">
    <source>
        <dbReference type="EMBL" id="NKY14487.1"/>
    </source>
</evidence>
<proteinExistence type="predicted"/>
<gene>
    <name evidence="1" type="ORF">HGA06_10010</name>
</gene>
<evidence type="ECO:0000313" key="2">
    <source>
        <dbReference type="Proteomes" id="UP000570003"/>
    </source>
</evidence>
<dbReference type="EMBL" id="JAAXOU010000082">
    <property type="protein sequence ID" value="NKY14487.1"/>
    <property type="molecule type" value="Genomic_DNA"/>
</dbReference>
<protein>
    <submittedName>
        <fullName evidence="1">Uncharacterized protein</fullName>
    </submittedName>
</protein>
<sequence>MDLEALRHGNFARLGTALNDWSTMVKQLKALETRARDDMRAKAERAKWAGVNATVSREFITKTAGEFSDAVTQATSILNILRDTRDELVKYRDELNAAIDRAWKKKLTVVGVAGGGFKVYVNVHPEPPNSEQAVKDLVDELQAILDKATTSDSSAARALTALATQADHGFSGARYGDRDAAADALQKATRAAALAGDAKKLTPERLADLNRILADYKNDKLFAAEFATRLGAENTLQFWTDMCALHPGKNDRGLHELQELQKNLSTTLATATLSDSDGMTAWKQQVLNDTSKVYTSENPAYPTRGPMNATGFHVMSSLMGHGKYDTEFLEAYGKKLLASDKAQANASGMDSDHMWTAPNQLTDLVFGKEDGQDPVVGFMKALSHNPEAATQTFADKNVLEHSLESIRYTARDAEVVHALEAAVTGVPDGDVPTEPAQPHSTTQVEIMRNIMRMIANPEGGAGLVTGETGGSFGDMASSYMAEISNELAGHGAESIFRTSSADPHGLERTDVQRFLYEVARDPQGRASIILGESIYTSSVLEAHIADPSLYSGDRRTLIETIGQNVGLIEGIVGHSVADAYIQGELKSEEDENNALKSKGDFIKAVIGAGVSVGSVALVPMGPLHTAVGATASGFFGGVAGMAVDRIIEGQQYSGALDRSLYQSGRDLNNSLDSAILQTQESAVDAINRHHAKTSPDETRNLLRMAITEGWSMSDGRLEDSHHRPSA</sequence>
<name>A0AA44DDY2_STRE0</name>